<reference evidence="2" key="2">
    <citation type="submission" date="2015-01" db="EMBL/GenBank/DDBJ databases">
        <title>Evolutionary Origins and Diversification of the Mycorrhizal Mutualists.</title>
        <authorList>
            <consortium name="DOE Joint Genome Institute"/>
            <consortium name="Mycorrhizal Genomics Consortium"/>
            <person name="Kohler A."/>
            <person name="Kuo A."/>
            <person name="Nagy L.G."/>
            <person name="Floudas D."/>
            <person name="Copeland A."/>
            <person name="Barry K.W."/>
            <person name="Cichocki N."/>
            <person name="Veneault-Fourrey C."/>
            <person name="LaButti K."/>
            <person name="Lindquist E.A."/>
            <person name="Lipzen A."/>
            <person name="Lundell T."/>
            <person name="Morin E."/>
            <person name="Murat C."/>
            <person name="Riley R."/>
            <person name="Ohm R."/>
            <person name="Sun H."/>
            <person name="Tunlid A."/>
            <person name="Henrissat B."/>
            <person name="Grigoriev I.V."/>
            <person name="Hibbett D.S."/>
            <person name="Martin F."/>
        </authorList>
    </citation>
    <scope>NUCLEOTIDE SEQUENCE [LARGE SCALE GENOMIC DNA]</scope>
    <source>
        <strain evidence="2">Foug A</strain>
    </source>
</reference>
<dbReference type="AlphaFoldDB" id="A0A0C3E774"/>
<name>A0A0C3E774_9AGAM</name>
<dbReference type="EMBL" id="KN822029">
    <property type="protein sequence ID" value="KIM64284.1"/>
    <property type="molecule type" value="Genomic_DNA"/>
</dbReference>
<dbReference type="InParanoid" id="A0A0C3E774"/>
<sequence length="91" mass="10245">MPVHDIDRLELLCTWISAQETCTTRQTHVQLLVHGREIAWIVHLEGYVVRTLSGKGTVSNLWNEKELALGSASGSIHKRPYSSRSLIPPRV</sequence>
<accession>A0A0C3E774</accession>
<gene>
    <name evidence="1" type="ORF">SCLCIDRAFT_1213383</name>
</gene>
<feature type="non-terminal residue" evidence="1">
    <location>
        <position position="91"/>
    </location>
</feature>
<organism evidence="1 2">
    <name type="scientific">Scleroderma citrinum Foug A</name>
    <dbReference type="NCBI Taxonomy" id="1036808"/>
    <lineage>
        <taxon>Eukaryota</taxon>
        <taxon>Fungi</taxon>
        <taxon>Dikarya</taxon>
        <taxon>Basidiomycota</taxon>
        <taxon>Agaricomycotina</taxon>
        <taxon>Agaricomycetes</taxon>
        <taxon>Agaricomycetidae</taxon>
        <taxon>Boletales</taxon>
        <taxon>Sclerodermatineae</taxon>
        <taxon>Sclerodermataceae</taxon>
        <taxon>Scleroderma</taxon>
    </lineage>
</organism>
<reference evidence="1 2" key="1">
    <citation type="submission" date="2014-04" db="EMBL/GenBank/DDBJ databases">
        <authorList>
            <consortium name="DOE Joint Genome Institute"/>
            <person name="Kuo A."/>
            <person name="Kohler A."/>
            <person name="Nagy L.G."/>
            <person name="Floudas D."/>
            <person name="Copeland A."/>
            <person name="Barry K.W."/>
            <person name="Cichocki N."/>
            <person name="Veneault-Fourrey C."/>
            <person name="LaButti K."/>
            <person name="Lindquist E.A."/>
            <person name="Lipzen A."/>
            <person name="Lundell T."/>
            <person name="Morin E."/>
            <person name="Murat C."/>
            <person name="Sun H."/>
            <person name="Tunlid A."/>
            <person name="Henrissat B."/>
            <person name="Grigoriev I.V."/>
            <person name="Hibbett D.S."/>
            <person name="Martin F."/>
            <person name="Nordberg H.P."/>
            <person name="Cantor M.N."/>
            <person name="Hua S.X."/>
        </authorList>
    </citation>
    <scope>NUCLEOTIDE SEQUENCE [LARGE SCALE GENOMIC DNA]</scope>
    <source>
        <strain evidence="1 2">Foug A</strain>
    </source>
</reference>
<proteinExistence type="predicted"/>
<evidence type="ECO:0000313" key="1">
    <source>
        <dbReference type="EMBL" id="KIM64284.1"/>
    </source>
</evidence>
<evidence type="ECO:0000313" key="2">
    <source>
        <dbReference type="Proteomes" id="UP000053989"/>
    </source>
</evidence>
<keyword evidence="2" id="KW-1185">Reference proteome</keyword>
<dbReference type="HOGENOM" id="CLU_2432999_0_0_1"/>
<dbReference type="Proteomes" id="UP000053989">
    <property type="component" value="Unassembled WGS sequence"/>
</dbReference>
<protein>
    <submittedName>
        <fullName evidence="1">Uncharacterized protein</fullName>
    </submittedName>
</protein>